<dbReference type="InterPro" id="IPR013525">
    <property type="entry name" value="ABC2_TM"/>
</dbReference>
<evidence type="ECO:0000256" key="7">
    <source>
        <dbReference type="ARBA" id="ARBA00023136"/>
    </source>
</evidence>
<feature type="domain" description="ABC-2 type transporter transmembrane" evidence="10">
    <location>
        <begin position="50"/>
        <end position="257"/>
    </location>
</feature>
<dbReference type="GO" id="GO:0015920">
    <property type="term" value="P:lipopolysaccharide transport"/>
    <property type="evidence" value="ECO:0007669"/>
    <property type="project" value="TreeGrafter"/>
</dbReference>
<dbReference type="Proteomes" id="UP000193862">
    <property type="component" value="Unassembled WGS sequence"/>
</dbReference>
<dbReference type="PANTHER" id="PTHR30413">
    <property type="entry name" value="INNER MEMBRANE TRANSPORT PERMEASE"/>
    <property type="match status" value="1"/>
</dbReference>
<dbReference type="PANTHER" id="PTHR30413:SF8">
    <property type="entry name" value="TRANSPORT PERMEASE PROTEIN"/>
    <property type="match status" value="1"/>
</dbReference>
<keyword evidence="3" id="KW-0813">Transport</keyword>
<evidence type="ECO:0000256" key="6">
    <source>
        <dbReference type="ARBA" id="ARBA00022989"/>
    </source>
</evidence>
<feature type="transmembrane region" description="Helical" evidence="9">
    <location>
        <begin position="179"/>
        <end position="203"/>
    </location>
</feature>
<dbReference type="EMBL" id="FWFS01000001">
    <property type="protein sequence ID" value="SLN10768.1"/>
    <property type="molecule type" value="Genomic_DNA"/>
</dbReference>
<keyword evidence="4" id="KW-1003">Cell membrane</keyword>
<feature type="region of interest" description="Disordered" evidence="8">
    <location>
        <begin position="1"/>
        <end position="24"/>
    </location>
</feature>
<evidence type="ECO:0000256" key="5">
    <source>
        <dbReference type="ARBA" id="ARBA00022692"/>
    </source>
</evidence>
<proteinExistence type="inferred from homology"/>
<gene>
    <name evidence="11" type="ORF">AQS8620_00059</name>
</gene>
<feature type="transmembrane region" description="Helical" evidence="9">
    <location>
        <begin position="272"/>
        <end position="290"/>
    </location>
</feature>
<feature type="transmembrane region" description="Helical" evidence="9">
    <location>
        <begin position="76"/>
        <end position="93"/>
    </location>
</feature>
<keyword evidence="5 9" id="KW-0812">Transmembrane</keyword>
<evidence type="ECO:0000313" key="12">
    <source>
        <dbReference type="Proteomes" id="UP000193862"/>
    </source>
</evidence>
<comment type="subcellular location">
    <subcellularLocation>
        <location evidence="1">Cell inner membrane</location>
        <topology evidence="1">Multi-pass membrane protein</topology>
    </subcellularLocation>
</comment>
<name>A0A1Y5R897_9RHOB</name>
<evidence type="ECO:0000256" key="4">
    <source>
        <dbReference type="ARBA" id="ARBA00022475"/>
    </source>
</evidence>
<dbReference type="AlphaFoldDB" id="A0A1Y5R897"/>
<evidence type="ECO:0000313" key="11">
    <source>
        <dbReference type="EMBL" id="SLN10768.1"/>
    </source>
</evidence>
<evidence type="ECO:0000259" key="10">
    <source>
        <dbReference type="Pfam" id="PF01061"/>
    </source>
</evidence>
<dbReference type="GO" id="GO:0005886">
    <property type="term" value="C:plasma membrane"/>
    <property type="evidence" value="ECO:0007669"/>
    <property type="project" value="UniProtKB-SubCell"/>
</dbReference>
<organism evidence="11 12">
    <name type="scientific">Aquimixticola soesokkakensis</name>
    <dbReference type="NCBI Taxonomy" id="1519096"/>
    <lineage>
        <taxon>Bacteria</taxon>
        <taxon>Pseudomonadati</taxon>
        <taxon>Pseudomonadota</taxon>
        <taxon>Alphaproteobacteria</taxon>
        <taxon>Rhodobacterales</taxon>
        <taxon>Paracoccaceae</taxon>
        <taxon>Aquimixticola</taxon>
    </lineage>
</organism>
<dbReference type="Pfam" id="PF01061">
    <property type="entry name" value="ABC2_membrane"/>
    <property type="match status" value="1"/>
</dbReference>
<accession>A0A1Y5R897</accession>
<dbReference type="GO" id="GO:0140359">
    <property type="term" value="F:ABC-type transporter activity"/>
    <property type="evidence" value="ECO:0007669"/>
    <property type="project" value="InterPro"/>
</dbReference>
<feature type="transmembrane region" description="Helical" evidence="9">
    <location>
        <begin position="102"/>
        <end position="121"/>
    </location>
</feature>
<keyword evidence="7 9" id="KW-0472">Membrane</keyword>
<evidence type="ECO:0000256" key="8">
    <source>
        <dbReference type="SAM" id="MobiDB-lite"/>
    </source>
</evidence>
<feature type="transmembrane region" description="Helical" evidence="9">
    <location>
        <begin position="141"/>
        <end position="167"/>
    </location>
</feature>
<reference evidence="11 12" key="1">
    <citation type="submission" date="2017-03" db="EMBL/GenBank/DDBJ databases">
        <authorList>
            <person name="Afonso C.L."/>
            <person name="Miller P.J."/>
            <person name="Scott M.A."/>
            <person name="Spackman E."/>
            <person name="Goraichik I."/>
            <person name="Dimitrov K.M."/>
            <person name="Suarez D.L."/>
            <person name="Swayne D.E."/>
        </authorList>
    </citation>
    <scope>NUCLEOTIDE SEQUENCE [LARGE SCALE GENOMIC DNA]</scope>
    <source>
        <strain evidence="11 12">CECT 8620</strain>
    </source>
</reference>
<comment type="similarity">
    <text evidence="2">Belongs to the ABC-2 integral membrane protein family.</text>
</comment>
<sequence length="303" mass="33914">MITRKGIGKNSLSQMVPTPHLGTNAQRGRSMFQYSQRQSGWTAAFSILTLIFHNTVRHLRKSHGNPLLGLANNLMQNVILVLTFYFMFSILGLKSSAIRGDFMLYIMSGIFLFICHNKSISSVFGTEGPASPMMQHAPMNTAIAIVSSALSVLYTQVLSIFVILFAYDVGWHPVTFQHPLSAFGMLLLAWFSGCSIGMVFLAVKPWFPKLTGIVSNVYTRANMITSGKMFVANQTPGYLLAMFSWNPLFHTIDQARGFTFVNYTPHHSNWQYAVYFSLTLFTLGLLGEFFTRKRVSASWSAGR</sequence>
<protein>
    <submittedName>
        <fullName evidence="11">ABC-2 type transporter</fullName>
    </submittedName>
</protein>
<evidence type="ECO:0000256" key="2">
    <source>
        <dbReference type="ARBA" id="ARBA00007783"/>
    </source>
</evidence>
<feature type="compositionally biased region" description="Polar residues" evidence="8">
    <location>
        <begin position="10"/>
        <end position="24"/>
    </location>
</feature>
<evidence type="ECO:0000256" key="1">
    <source>
        <dbReference type="ARBA" id="ARBA00004429"/>
    </source>
</evidence>
<evidence type="ECO:0000256" key="9">
    <source>
        <dbReference type="SAM" id="Phobius"/>
    </source>
</evidence>
<keyword evidence="12" id="KW-1185">Reference proteome</keyword>
<keyword evidence="6 9" id="KW-1133">Transmembrane helix</keyword>
<evidence type="ECO:0000256" key="3">
    <source>
        <dbReference type="ARBA" id="ARBA00022448"/>
    </source>
</evidence>